<proteinExistence type="inferred from homology"/>
<name>A0A4Q0XEA0_9FLAO</name>
<keyword evidence="3 5" id="KW-0808">Transferase</keyword>
<accession>A0A4Q0XEA0</accession>
<evidence type="ECO:0000313" key="6">
    <source>
        <dbReference type="Proteomes" id="UP000289792"/>
    </source>
</evidence>
<dbReference type="EMBL" id="SDDZ01000014">
    <property type="protein sequence ID" value="RXJ45404.1"/>
    <property type="molecule type" value="Genomic_DNA"/>
</dbReference>
<dbReference type="Pfam" id="PF00852">
    <property type="entry name" value="Glyco_transf_10"/>
    <property type="match status" value="1"/>
</dbReference>
<dbReference type="Proteomes" id="UP000289792">
    <property type="component" value="Unassembled WGS sequence"/>
</dbReference>
<evidence type="ECO:0000313" key="5">
    <source>
        <dbReference type="EMBL" id="RXJ45404.1"/>
    </source>
</evidence>
<organism evidence="5 6">
    <name type="scientific">Gelidibacter gilvus</name>
    <dbReference type="NCBI Taxonomy" id="59602"/>
    <lineage>
        <taxon>Bacteria</taxon>
        <taxon>Pseudomonadati</taxon>
        <taxon>Bacteroidota</taxon>
        <taxon>Flavobacteriia</taxon>
        <taxon>Flavobacteriales</taxon>
        <taxon>Flavobacteriaceae</taxon>
        <taxon>Gelidibacter</taxon>
    </lineage>
</organism>
<evidence type="ECO:0000256" key="2">
    <source>
        <dbReference type="ARBA" id="ARBA00022676"/>
    </source>
</evidence>
<evidence type="ECO:0000256" key="1">
    <source>
        <dbReference type="ARBA" id="ARBA00008919"/>
    </source>
</evidence>
<dbReference type="PANTHER" id="PTHR11929:SF194">
    <property type="entry name" value="ALPHA-(1,3)-FUCOSYLTRANSFERASE 10"/>
    <property type="match status" value="1"/>
</dbReference>
<evidence type="ECO:0000256" key="3">
    <source>
        <dbReference type="ARBA" id="ARBA00022679"/>
    </source>
</evidence>
<keyword evidence="6" id="KW-1185">Reference proteome</keyword>
<reference evidence="5 6" key="1">
    <citation type="submission" date="2019-01" db="EMBL/GenBank/DDBJ databases">
        <title>Genome sequence of the Antarctic species Gelidibacter gilvus ACAM 158(T).</title>
        <authorList>
            <person name="Bowman J.P."/>
        </authorList>
    </citation>
    <scope>NUCLEOTIDE SEQUENCE [LARGE SCALE GENOMIC DNA]</scope>
    <source>
        <strain evidence="5 6">IC158</strain>
    </source>
</reference>
<dbReference type="AlphaFoldDB" id="A0A4Q0XEA0"/>
<comment type="similarity">
    <text evidence="1">Belongs to the glycosyltransferase 10 family.</text>
</comment>
<dbReference type="PANTHER" id="PTHR11929">
    <property type="entry name" value="ALPHA- 1,3 -FUCOSYLTRANSFERASE"/>
    <property type="match status" value="1"/>
</dbReference>
<keyword evidence="2" id="KW-0328">Glycosyltransferase</keyword>
<dbReference type="SUPFAM" id="SSF53756">
    <property type="entry name" value="UDP-Glycosyltransferase/glycogen phosphorylase"/>
    <property type="match status" value="1"/>
</dbReference>
<dbReference type="InterPro" id="IPR001503">
    <property type="entry name" value="Glyco_trans_10"/>
</dbReference>
<comment type="caution">
    <text evidence="5">The sequence shown here is derived from an EMBL/GenBank/DDBJ whole genome shotgun (WGS) entry which is preliminary data.</text>
</comment>
<feature type="domain" description="Fucosyltransferase C-terminal" evidence="4">
    <location>
        <begin position="170"/>
        <end position="272"/>
    </location>
</feature>
<dbReference type="GO" id="GO:0046920">
    <property type="term" value="F:alpha-(1-&gt;3)-fucosyltransferase activity"/>
    <property type="evidence" value="ECO:0007669"/>
    <property type="project" value="TreeGrafter"/>
</dbReference>
<evidence type="ECO:0000259" key="4">
    <source>
        <dbReference type="Pfam" id="PF00852"/>
    </source>
</evidence>
<sequence>MKIFKASNFSYTPFNDFVEGDLSFLKMNGIEIVDSPWHSDVIISQNYKHLKKYFWLGCFGKSFLVWTLEPRFDLHFAKVKKVFFGLFKCHIMNVYTQDVFVTNLSVSSNNFNKSLELLPEEFELKTKKTIALMSYFKGIESPPIYRGGVDLDLLKLRAEIALEGHQLGVLDVFGKGWPHNISKEDSRTGNWKQRKRKLMNDYSFNLCFENTVAKNYMTEKIWDSIENYCLPIYYGRGTTAYELFPKDSFIDYAEFSSPEALFTFIQNMSDEDYRERMNKCIIVHNNIFDNKDIIASEERKKMLTKITDKMNYIQSLKR</sequence>
<dbReference type="Gene3D" id="3.40.50.11660">
    <property type="entry name" value="Glycosyl transferase family 10, C-terminal domain"/>
    <property type="match status" value="1"/>
</dbReference>
<dbReference type="RefSeq" id="WP_129018592.1">
    <property type="nucleotide sequence ID" value="NZ_SDDZ01000014.1"/>
</dbReference>
<dbReference type="InterPro" id="IPR055270">
    <property type="entry name" value="Glyco_tran_10_C"/>
</dbReference>
<dbReference type="OrthoDB" id="9791032at2"/>
<dbReference type="GO" id="GO:0016020">
    <property type="term" value="C:membrane"/>
    <property type="evidence" value="ECO:0007669"/>
    <property type="project" value="InterPro"/>
</dbReference>
<dbReference type="InterPro" id="IPR038577">
    <property type="entry name" value="GT10-like_C_sf"/>
</dbReference>
<protein>
    <submittedName>
        <fullName evidence="5">Glycosyl transferase</fullName>
    </submittedName>
</protein>
<gene>
    <name evidence="5" type="ORF">ESZ48_16435</name>
</gene>